<keyword evidence="2" id="KW-1185">Reference proteome</keyword>
<name>A0ABX1QZ26_9ALTE</name>
<dbReference type="Proteomes" id="UP000709336">
    <property type="component" value="Unassembled WGS sequence"/>
</dbReference>
<protein>
    <submittedName>
        <fullName evidence="1">Biliverdin-producing heme oxygenase</fullName>
    </submittedName>
</protein>
<gene>
    <name evidence="1" type="ORF">HCJ96_01755</name>
</gene>
<accession>A0ABX1QZ26</accession>
<evidence type="ECO:0000313" key="1">
    <source>
        <dbReference type="EMBL" id="NMH58748.1"/>
    </source>
</evidence>
<evidence type="ECO:0000313" key="2">
    <source>
        <dbReference type="Proteomes" id="UP000709336"/>
    </source>
</evidence>
<dbReference type="RefSeq" id="WP_169209300.1">
    <property type="nucleotide sequence ID" value="NZ_JAATNW010000001.1"/>
</dbReference>
<proteinExistence type="predicted"/>
<sequence>MINTSFFDQIKGKTSNSHKHLEETYPFSTLMRSDEFDEQSYHQVLNVMAAFHQSINLFATSQLKGELATLLDTTTTCNALRLDINQLQQSFTPIICPTLDVTEDDTHSLLAYAYVWAGSSMGAQILIKWLQKNAPSLPTRYYQQMAAQSVNWPLVKALLSAQVEKPDVDSTSIIRCANTWFEAIIAHAQSYPAALAGDLRHVESL</sequence>
<dbReference type="InterPro" id="IPR016084">
    <property type="entry name" value="Haem_Oase-like_multi-hlx"/>
</dbReference>
<dbReference type="Gene3D" id="1.20.910.10">
    <property type="entry name" value="Heme oxygenase-like"/>
    <property type="match status" value="1"/>
</dbReference>
<dbReference type="EMBL" id="JAATNW010000001">
    <property type="protein sequence ID" value="NMH58748.1"/>
    <property type="molecule type" value="Genomic_DNA"/>
</dbReference>
<reference evidence="1 2" key="1">
    <citation type="submission" date="2020-03" db="EMBL/GenBank/DDBJ databases">
        <title>Alteromonas ponticola sp. nov., isolated from seawater.</title>
        <authorList>
            <person name="Yoon J.-H."/>
            <person name="Kim Y.-O."/>
        </authorList>
    </citation>
    <scope>NUCLEOTIDE SEQUENCE [LARGE SCALE GENOMIC DNA]</scope>
    <source>
        <strain evidence="1 2">MYP5</strain>
    </source>
</reference>
<organism evidence="1 2">
    <name type="scientific">Alteromonas ponticola</name>
    <dbReference type="NCBI Taxonomy" id="2720613"/>
    <lineage>
        <taxon>Bacteria</taxon>
        <taxon>Pseudomonadati</taxon>
        <taxon>Pseudomonadota</taxon>
        <taxon>Gammaproteobacteria</taxon>
        <taxon>Alteromonadales</taxon>
        <taxon>Alteromonadaceae</taxon>
        <taxon>Alteromonas/Salinimonas group</taxon>
        <taxon>Alteromonas</taxon>
    </lineage>
</organism>
<comment type="caution">
    <text evidence="1">The sequence shown here is derived from an EMBL/GenBank/DDBJ whole genome shotgun (WGS) entry which is preliminary data.</text>
</comment>
<dbReference type="SUPFAM" id="SSF48613">
    <property type="entry name" value="Heme oxygenase-like"/>
    <property type="match status" value="1"/>
</dbReference>